<evidence type="ECO:0000313" key="4">
    <source>
        <dbReference type="Proteomes" id="UP001141806"/>
    </source>
</evidence>
<keyword evidence="1" id="KW-0805">Transcription regulation</keyword>
<protein>
    <submittedName>
        <fullName evidence="3">Uncharacterized protein</fullName>
    </submittedName>
</protein>
<comment type="caution">
    <text evidence="3">The sequence shown here is derived from an EMBL/GenBank/DDBJ whole genome shotgun (WGS) entry which is preliminary data.</text>
</comment>
<dbReference type="EMBL" id="JAMYWD010000012">
    <property type="protein sequence ID" value="KAJ4951915.1"/>
    <property type="molecule type" value="Genomic_DNA"/>
</dbReference>
<evidence type="ECO:0000313" key="3">
    <source>
        <dbReference type="EMBL" id="KAJ4951915.1"/>
    </source>
</evidence>
<keyword evidence="2" id="KW-0804">Transcription</keyword>
<dbReference type="GO" id="GO:0006355">
    <property type="term" value="P:regulation of DNA-templated transcription"/>
    <property type="evidence" value="ECO:0007669"/>
    <property type="project" value="InterPro"/>
</dbReference>
<dbReference type="InterPro" id="IPR044660">
    <property type="entry name" value="IBH1-like"/>
</dbReference>
<reference evidence="3" key="1">
    <citation type="journal article" date="2023" name="Plant J.">
        <title>The genome of the king protea, Protea cynaroides.</title>
        <authorList>
            <person name="Chang J."/>
            <person name="Duong T.A."/>
            <person name="Schoeman C."/>
            <person name="Ma X."/>
            <person name="Roodt D."/>
            <person name="Barker N."/>
            <person name="Li Z."/>
            <person name="Van de Peer Y."/>
            <person name="Mizrachi E."/>
        </authorList>
    </citation>
    <scope>NUCLEOTIDE SEQUENCE</scope>
    <source>
        <tissue evidence="3">Young leaves</tissue>
    </source>
</reference>
<organism evidence="3 4">
    <name type="scientific">Protea cynaroides</name>
    <dbReference type="NCBI Taxonomy" id="273540"/>
    <lineage>
        <taxon>Eukaryota</taxon>
        <taxon>Viridiplantae</taxon>
        <taxon>Streptophyta</taxon>
        <taxon>Embryophyta</taxon>
        <taxon>Tracheophyta</taxon>
        <taxon>Spermatophyta</taxon>
        <taxon>Magnoliopsida</taxon>
        <taxon>Proteales</taxon>
        <taxon>Proteaceae</taxon>
        <taxon>Protea</taxon>
    </lineage>
</organism>
<dbReference type="OrthoDB" id="1922093at2759"/>
<dbReference type="Proteomes" id="UP001141806">
    <property type="component" value="Unassembled WGS sequence"/>
</dbReference>
<sequence length="140" mass="15634">MASARGGKSSWSRALIANASKQEESKTLVRNILGSEFEKLTKPGMGAFMPHKRVRSRSILRRSCSSCRIRKIAPKLIQASSIAKRMLKKRTLVLRGLVPGGESMDELSLLQETRDYIIFLTAQVDVMRCLVNASELLNDK</sequence>
<dbReference type="AlphaFoldDB" id="A0A9Q0GQY0"/>
<proteinExistence type="predicted"/>
<name>A0A9Q0GQY0_9MAGN</name>
<gene>
    <name evidence="3" type="ORF">NE237_028747</name>
</gene>
<dbReference type="PANTHER" id="PTHR33124:SF5">
    <property type="entry name" value="TRANSCRIPTION FACTOR IBH1-LIKE 1"/>
    <property type="match status" value="1"/>
</dbReference>
<dbReference type="GO" id="GO:0046983">
    <property type="term" value="F:protein dimerization activity"/>
    <property type="evidence" value="ECO:0007669"/>
    <property type="project" value="InterPro"/>
</dbReference>
<dbReference type="InterPro" id="IPR036638">
    <property type="entry name" value="HLH_DNA-bd_sf"/>
</dbReference>
<accession>A0A9Q0GQY0</accession>
<evidence type="ECO:0000256" key="1">
    <source>
        <dbReference type="ARBA" id="ARBA00023015"/>
    </source>
</evidence>
<evidence type="ECO:0000256" key="2">
    <source>
        <dbReference type="ARBA" id="ARBA00023163"/>
    </source>
</evidence>
<dbReference type="SUPFAM" id="SSF47459">
    <property type="entry name" value="HLH, helix-loop-helix DNA-binding domain"/>
    <property type="match status" value="1"/>
</dbReference>
<dbReference type="PANTHER" id="PTHR33124">
    <property type="entry name" value="TRANSCRIPTION FACTOR IBH1-LIKE 1"/>
    <property type="match status" value="1"/>
</dbReference>
<keyword evidence="4" id="KW-1185">Reference proteome</keyword>